<keyword evidence="3 6" id="KW-0547">Nucleotide-binding</keyword>
<dbReference type="PROSITE" id="PS51455">
    <property type="entry name" value="PIPK"/>
    <property type="match status" value="1"/>
</dbReference>
<dbReference type="Pfam" id="PF02493">
    <property type="entry name" value="MORN"/>
    <property type="match status" value="7"/>
</dbReference>
<dbReference type="GO" id="GO:0005524">
    <property type="term" value="F:ATP binding"/>
    <property type="evidence" value="ECO:0007669"/>
    <property type="project" value="UniProtKB-UniRule"/>
</dbReference>
<dbReference type="Pfam" id="PF01504">
    <property type="entry name" value="PIP5K"/>
    <property type="match status" value="1"/>
</dbReference>
<dbReference type="Proteomes" id="UP000019116">
    <property type="component" value="Chromosome 4A"/>
</dbReference>
<dbReference type="SMART" id="SM00698">
    <property type="entry name" value="MORN"/>
    <property type="match status" value="7"/>
</dbReference>
<dbReference type="CDD" id="cd17302">
    <property type="entry name" value="PIPKc_AtPIP5K_like"/>
    <property type="match status" value="1"/>
</dbReference>
<reference evidence="9" key="2">
    <citation type="submission" date="2018-10" db="UniProtKB">
        <authorList>
            <consortium name="EnsemblPlants"/>
        </authorList>
    </citation>
    <scope>IDENTIFICATION</scope>
</reference>
<protein>
    <recommendedName>
        <fullName evidence="6">Phosphatidylinositol 4-phosphate 5-kinase</fullName>
        <ecNumber evidence="6">2.7.1.68</ecNumber>
    </recommendedName>
</protein>
<accession>A0A3B6HWY9</accession>
<feature type="compositionally biased region" description="Acidic residues" evidence="7">
    <location>
        <begin position="72"/>
        <end position="97"/>
    </location>
</feature>
<dbReference type="InterPro" id="IPR027484">
    <property type="entry name" value="PInositol-4-P-5-kinase_N"/>
</dbReference>
<dbReference type="Gene3D" id="2.20.110.10">
    <property type="entry name" value="Histone H3 K4-specific methyltransferase SET7/9 N-terminal domain"/>
    <property type="match status" value="3"/>
</dbReference>
<dbReference type="InterPro" id="IPR017163">
    <property type="entry name" value="PIno-4-P-5_kinase_pln"/>
</dbReference>
<dbReference type="OrthoDB" id="70770at2759"/>
<name>A0A3B6HWY9_WHEAT</name>
<dbReference type="OMA" id="GNGTFHW"/>
<dbReference type="InterPro" id="IPR002498">
    <property type="entry name" value="PInositol-4-P-4/5-kinase_core"/>
</dbReference>
<dbReference type="InterPro" id="IPR003409">
    <property type="entry name" value="MORN"/>
</dbReference>
<gene>
    <name evidence="9" type="primary">LOC123082085</name>
</gene>
<evidence type="ECO:0000256" key="4">
    <source>
        <dbReference type="ARBA" id="ARBA00022777"/>
    </source>
</evidence>
<dbReference type="Gramene" id="TraesCLE_scaffold_100996_01G000100.1">
    <property type="protein sequence ID" value="TraesCLE_scaffold_100996_01G000100.1"/>
    <property type="gene ID" value="TraesCLE_scaffold_100996_01G000100"/>
</dbReference>
<dbReference type="PIRSF" id="PIRSF037274">
    <property type="entry name" value="PIP5K_plant_prd"/>
    <property type="match status" value="1"/>
</dbReference>
<dbReference type="Gramene" id="TraesCS4A02G185600.1">
    <property type="protein sequence ID" value="TraesCS4A02G185600.1"/>
    <property type="gene ID" value="TraesCS4A02G185600"/>
</dbReference>
<sequence>MSRHATMSGAKMNQLPPPASRLWEAGIRKLNTTMAIRRGSSVFPATSPALDGDPAVALSVASSNTIYGYDVVENDDDATGGDDIEDNEEDSDEEEAGPETHSEQLLPSGDFYQGSVRGDLPDGSGKFLWTDGSMYEGSWRQGRASGRGKFSWASGATYEGDLAGGYMHGHGTYIGEFGDTFAGHWANNFRHGRGTQAYANGDVYDGHWRDGRQDGHGRYIWRYGHEYIGTWRAGEMHGCGTVIWADGDRYDGAWEDAKPKGQGTFRWADGGMYIGVWCQQESGETNAMGGVFYPPSGGPAVPMPPREPREAITKLLEELAVTEGKAASLLPSEKIVTWPGVEAVLKKPVWRPPEPEQIQGRRSRSSVSSIDMDLAAEGEEAQAQAQAQAHAQAQAQSSMSSEEAQARAASVERAWLRATSCMRAPPKPAKKQGETISKGHKNYELMLNLQLGIRHAVGRHSAPNSLDLKSSAFDPKEKVWTRFPPEGSKHTPPHQSCDFRWKDYCPLVFRTLRKLFDVDPADYMISICGDDALRELSSPGKSGSFFYLTNDDKYMIKTMKKSEVKVLLRMLPAYYKHVRNFEHTLVTKFFGLHCVKITGAIQKKVRFVIMGNLFCSHYGIHRRFDLKGSSQGRMTDKPLDQIDEHTTLKDLDLNFIFRLGGSWFQEFCRQVDKDCELLEQERIMDYSLLVGIHFNDRFNGNADNGGAEDSEQNKKLSAKLGIAMQSRVENVVRNPESESPLIGDPTGEFREVVLFFGIIDILQDYDISKKLEHAYKSQLYDPNSISAVDPKQYCKRFRDFIYRAFTEDVQ</sequence>
<evidence type="ECO:0000313" key="10">
    <source>
        <dbReference type="Proteomes" id="UP000019116"/>
    </source>
</evidence>
<feature type="region of interest" description="Disordered" evidence="7">
    <location>
        <begin position="378"/>
        <end position="409"/>
    </location>
</feature>
<evidence type="ECO:0000256" key="1">
    <source>
        <dbReference type="ARBA" id="ARBA00022679"/>
    </source>
</evidence>
<dbReference type="GO" id="GO:0016308">
    <property type="term" value="F:1-phosphatidylinositol-4-phosphate 5-kinase activity"/>
    <property type="evidence" value="ECO:0000318"/>
    <property type="project" value="GO_Central"/>
</dbReference>
<dbReference type="AlphaFoldDB" id="A0A3B6HWY9"/>
<dbReference type="Gramene" id="TraesJUL4A03G02124100.1">
    <property type="protein sequence ID" value="TraesJUL4A03G02124100.1"/>
    <property type="gene ID" value="TraesJUL4A03G02124100"/>
</dbReference>
<dbReference type="InterPro" id="IPR023610">
    <property type="entry name" value="PInositol-4/5-P-5/4-kinase"/>
</dbReference>
<evidence type="ECO:0000259" key="8">
    <source>
        <dbReference type="PROSITE" id="PS51455"/>
    </source>
</evidence>
<keyword evidence="5 6" id="KW-0067">ATP-binding</keyword>
<dbReference type="GeneID" id="123082085"/>
<dbReference type="GO" id="GO:0005886">
    <property type="term" value="C:plasma membrane"/>
    <property type="evidence" value="ECO:0000318"/>
    <property type="project" value="GO_Central"/>
</dbReference>
<evidence type="ECO:0000256" key="2">
    <source>
        <dbReference type="ARBA" id="ARBA00022737"/>
    </source>
</evidence>
<dbReference type="InterPro" id="IPR027483">
    <property type="entry name" value="PInositol-4-P-4/5-kinase_C_sf"/>
</dbReference>
<dbReference type="PANTHER" id="PTHR23086">
    <property type="entry name" value="PHOSPHATIDYLINOSITOL-4-PHOSPHATE 5-KINASE"/>
    <property type="match status" value="1"/>
</dbReference>
<evidence type="ECO:0000256" key="6">
    <source>
        <dbReference type="PIRNR" id="PIRNR037274"/>
    </source>
</evidence>
<evidence type="ECO:0000313" key="9">
    <source>
        <dbReference type="EnsemblPlants" id="TraesCS4A02G185600.1"/>
    </source>
</evidence>
<comment type="catalytic activity">
    <reaction evidence="6">
        <text>a 1,2-diacyl-sn-glycero-3-phospho-(1D-myo-inositol 4-phosphate) + ATP = a 1,2-diacyl-sn-glycero-3-phospho-(1D-myo-inositol-4,5-bisphosphate) + ADP + H(+)</text>
        <dbReference type="Rhea" id="RHEA:14425"/>
        <dbReference type="ChEBI" id="CHEBI:15378"/>
        <dbReference type="ChEBI" id="CHEBI:30616"/>
        <dbReference type="ChEBI" id="CHEBI:58178"/>
        <dbReference type="ChEBI" id="CHEBI:58456"/>
        <dbReference type="ChEBI" id="CHEBI:456216"/>
        <dbReference type="EC" id="2.7.1.68"/>
    </reaction>
</comment>
<dbReference type="GO" id="GO:0046854">
    <property type="term" value="P:phosphatidylinositol phosphate biosynthetic process"/>
    <property type="evidence" value="ECO:0000318"/>
    <property type="project" value="GO_Central"/>
</dbReference>
<dbReference type="PANTHER" id="PTHR23086:SF113">
    <property type="entry name" value="PHOSPHATIDYLINOSITOL 4-PHOSPHATE 5-KINASE 6"/>
    <property type="match status" value="1"/>
</dbReference>
<dbReference type="Gramene" id="TraesJAG4A03G02106060.1">
    <property type="protein sequence ID" value="TraesJAG4A03G02106060.1"/>
    <property type="gene ID" value="TraesJAG4A03G02106060"/>
</dbReference>
<feature type="compositionally biased region" description="Low complexity" evidence="7">
    <location>
        <begin position="381"/>
        <end position="409"/>
    </location>
</feature>
<keyword evidence="2" id="KW-0677">Repeat</keyword>
<dbReference type="Gramene" id="TraesCAD_scaffold_104443_01G000100.1">
    <property type="protein sequence ID" value="TraesCAD_scaffold_104443_01G000100.1"/>
    <property type="gene ID" value="TraesCAD_scaffold_104443_01G000100"/>
</dbReference>
<dbReference type="Gramene" id="TraesKAR4A01G0283730.1">
    <property type="protein sequence ID" value="cds.TraesKAR4A01G0283730.1"/>
    <property type="gene ID" value="TraesKAR4A01G0283730"/>
</dbReference>
<dbReference type="Gramene" id="TraesROB_scaffold_096188_01G000100.1">
    <property type="protein sequence ID" value="TraesROB_scaffold_096188_01G000100.1"/>
    <property type="gene ID" value="TraesROB_scaffold_096188_01G000100"/>
</dbReference>
<dbReference type="Gramene" id="TraesCS4A03G0501900.1">
    <property type="protein sequence ID" value="TraesCS4A03G0501900.1.CDS"/>
    <property type="gene ID" value="TraesCS4A03G0501900"/>
</dbReference>
<keyword evidence="4 6" id="KW-0418">Kinase</keyword>
<dbReference type="EnsemblPlants" id="TraesCS4A02G185600.1">
    <property type="protein sequence ID" value="TraesCS4A02G185600.1"/>
    <property type="gene ID" value="TraesCS4A02G185600"/>
</dbReference>
<dbReference type="SMART" id="SM00330">
    <property type="entry name" value="PIPKc"/>
    <property type="match status" value="1"/>
</dbReference>
<organism evidence="9">
    <name type="scientific">Triticum aestivum</name>
    <name type="common">Wheat</name>
    <dbReference type="NCBI Taxonomy" id="4565"/>
    <lineage>
        <taxon>Eukaryota</taxon>
        <taxon>Viridiplantae</taxon>
        <taxon>Streptophyta</taxon>
        <taxon>Embryophyta</taxon>
        <taxon>Tracheophyta</taxon>
        <taxon>Spermatophyta</taxon>
        <taxon>Magnoliopsida</taxon>
        <taxon>Liliopsida</taxon>
        <taxon>Poales</taxon>
        <taxon>Poaceae</taxon>
        <taxon>BOP clade</taxon>
        <taxon>Pooideae</taxon>
        <taxon>Triticodae</taxon>
        <taxon>Triticeae</taxon>
        <taxon>Triticinae</taxon>
        <taxon>Triticum</taxon>
    </lineage>
</organism>
<evidence type="ECO:0000256" key="3">
    <source>
        <dbReference type="ARBA" id="ARBA00022741"/>
    </source>
</evidence>
<dbReference type="RefSeq" id="XP_044360437.1">
    <property type="nucleotide sequence ID" value="XM_044504502.1"/>
</dbReference>
<dbReference type="EC" id="2.7.1.68" evidence="6"/>
<dbReference type="STRING" id="4565.A0A3B6HWY9"/>
<dbReference type="Gene3D" id="3.30.800.10">
    <property type="entry name" value="Phosphatidylinositol Phosphate Kinase II Beta"/>
    <property type="match status" value="1"/>
</dbReference>
<dbReference type="Gramene" id="TraesPARA_EIv1.0_1259270.1">
    <property type="protein sequence ID" value="TraesPARA_EIv1.0_1259270.1.CDS"/>
    <property type="gene ID" value="TraesPARA_EIv1.0_1259270"/>
</dbReference>
<feature type="domain" description="PIPK" evidence="8">
    <location>
        <begin position="437"/>
        <end position="805"/>
    </location>
</feature>
<dbReference type="Gene3D" id="3.30.810.10">
    <property type="entry name" value="2-Layer Sandwich"/>
    <property type="match status" value="1"/>
</dbReference>
<feature type="region of interest" description="Disordered" evidence="7">
    <location>
        <begin position="69"/>
        <end position="115"/>
    </location>
</feature>
<dbReference type="SUPFAM" id="SSF82185">
    <property type="entry name" value="Histone H3 K4-specific methyltransferase SET7/9 N-terminal domain"/>
    <property type="match status" value="2"/>
</dbReference>
<evidence type="ECO:0000256" key="7">
    <source>
        <dbReference type="SAM" id="MobiDB-lite"/>
    </source>
</evidence>
<dbReference type="Gramene" id="TraesWEE_scaffold_095368_01G000100.1">
    <property type="protein sequence ID" value="TraesWEE_scaffold_095368_01G000100.1"/>
    <property type="gene ID" value="TraesWEE_scaffold_095368_01G000100"/>
</dbReference>
<keyword evidence="10" id="KW-1185">Reference proteome</keyword>
<proteinExistence type="predicted"/>
<reference evidence="9" key="1">
    <citation type="submission" date="2018-08" db="EMBL/GenBank/DDBJ databases">
        <authorList>
            <person name="Rossello M."/>
        </authorList>
    </citation>
    <scope>NUCLEOTIDE SEQUENCE [LARGE SCALE GENOMIC DNA]</scope>
    <source>
        <strain evidence="9">cv. Chinese Spring</strain>
    </source>
</reference>
<evidence type="ECO:0000256" key="5">
    <source>
        <dbReference type="ARBA" id="ARBA00022840"/>
    </source>
</evidence>
<dbReference type="FunFam" id="3.30.800.10:FF:000003">
    <property type="entry name" value="Phosphatidylinositol 4-phosphate 5-kinase"/>
    <property type="match status" value="1"/>
</dbReference>
<dbReference type="SMR" id="A0A3B6HWY9"/>
<dbReference type="KEGG" id="taes:123082085"/>
<dbReference type="SUPFAM" id="SSF56104">
    <property type="entry name" value="SAICAR synthase-like"/>
    <property type="match status" value="1"/>
</dbReference>
<keyword evidence="1 6" id="KW-0808">Transferase</keyword>